<dbReference type="Pfam" id="PF02518">
    <property type="entry name" value="HATPase_c"/>
    <property type="match status" value="1"/>
</dbReference>
<dbReference type="Gene3D" id="3.30.450.20">
    <property type="entry name" value="PAS domain"/>
    <property type="match status" value="2"/>
</dbReference>
<dbReference type="InterPro" id="IPR036890">
    <property type="entry name" value="HATPase_C_sf"/>
</dbReference>
<feature type="domain" description="PAC" evidence="3">
    <location>
        <begin position="124"/>
        <end position="176"/>
    </location>
</feature>
<evidence type="ECO:0000313" key="6">
    <source>
        <dbReference type="Proteomes" id="UP000053087"/>
    </source>
</evidence>
<dbReference type="Pfam" id="PF07568">
    <property type="entry name" value="HisKA_2"/>
    <property type="match status" value="1"/>
</dbReference>
<feature type="domain" description="PAC" evidence="3">
    <location>
        <begin position="1"/>
        <end position="46"/>
    </location>
</feature>
<dbReference type="InterPro" id="IPR013655">
    <property type="entry name" value="PAS_fold_3"/>
</dbReference>
<evidence type="ECO:0000313" key="7">
    <source>
        <dbReference type="Proteomes" id="UP000585579"/>
    </source>
</evidence>
<dbReference type="PROSITE" id="PS50113">
    <property type="entry name" value="PAC"/>
    <property type="match status" value="2"/>
</dbReference>
<dbReference type="EMBL" id="CP032683">
    <property type="protein sequence ID" value="AYK16222.1"/>
    <property type="molecule type" value="Genomic_DNA"/>
</dbReference>
<dbReference type="InterPro" id="IPR000014">
    <property type="entry name" value="PAS"/>
</dbReference>
<organism evidence="4 6">
    <name type="scientific">Methanosarcina flavescens</name>
    <dbReference type="NCBI Taxonomy" id="1715806"/>
    <lineage>
        <taxon>Archaea</taxon>
        <taxon>Methanobacteriati</taxon>
        <taxon>Methanobacteriota</taxon>
        <taxon>Stenosarchaea group</taxon>
        <taxon>Methanomicrobia</taxon>
        <taxon>Methanosarcinales</taxon>
        <taxon>Methanosarcinaceae</taxon>
        <taxon>Methanosarcina</taxon>
    </lineage>
</organism>
<dbReference type="InterPro" id="IPR035965">
    <property type="entry name" value="PAS-like_dom_sf"/>
</dbReference>
<dbReference type="InterPro" id="IPR005467">
    <property type="entry name" value="His_kinase_dom"/>
</dbReference>
<reference evidence="5 7" key="3">
    <citation type="journal article" date="2020" name="Biotechnol. Biofuels">
        <title>New insights from the biogas microbiome by comprehensive genome-resolved metagenomics of nearly 1600 species originating from multiple anaerobic digesters.</title>
        <authorList>
            <person name="Campanaro S."/>
            <person name="Treu L."/>
            <person name="Rodriguez-R L.M."/>
            <person name="Kovalovszki A."/>
            <person name="Ziels R.M."/>
            <person name="Maus I."/>
            <person name="Zhu X."/>
            <person name="Kougias P.G."/>
            <person name="Basile A."/>
            <person name="Luo G."/>
            <person name="Schluter A."/>
            <person name="Konstantinidis K.T."/>
            <person name="Angelidaki I."/>
        </authorList>
    </citation>
    <scope>NUCLEOTIDE SEQUENCE [LARGE SCALE GENOMIC DNA]</scope>
    <source>
        <strain evidence="5">AS22ysBPME_46</strain>
    </source>
</reference>
<gene>
    <name evidence="4" type="ORF">AOB57_014425</name>
    <name evidence="5" type="ORF">GX302_02695</name>
</gene>
<dbReference type="InterPro" id="IPR003594">
    <property type="entry name" value="HATPase_dom"/>
</dbReference>
<protein>
    <submittedName>
        <fullName evidence="4">PAS domain S-box protein</fullName>
    </submittedName>
    <submittedName>
        <fullName evidence="5">PAS domain-containing protein</fullName>
    </submittedName>
</protein>
<evidence type="ECO:0000313" key="5">
    <source>
        <dbReference type="EMBL" id="NLK31769.1"/>
    </source>
</evidence>
<evidence type="ECO:0000259" key="1">
    <source>
        <dbReference type="PROSITE" id="PS50109"/>
    </source>
</evidence>
<evidence type="ECO:0000259" key="2">
    <source>
        <dbReference type="PROSITE" id="PS50112"/>
    </source>
</evidence>
<feature type="domain" description="Histidine kinase" evidence="1">
    <location>
        <begin position="184"/>
        <end position="400"/>
    </location>
</feature>
<proteinExistence type="predicted"/>
<dbReference type="CDD" id="cd00130">
    <property type="entry name" value="PAS"/>
    <property type="match status" value="1"/>
</dbReference>
<dbReference type="SUPFAM" id="SSF55874">
    <property type="entry name" value="ATPase domain of HSP90 chaperone/DNA topoisomerase II/histidine kinase"/>
    <property type="match status" value="1"/>
</dbReference>
<dbReference type="EMBL" id="JAAYQL010000015">
    <property type="protein sequence ID" value="NLK31769.1"/>
    <property type="molecule type" value="Genomic_DNA"/>
</dbReference>
<sequence length="401" mass="46081">MEANKSYIWVEEDVVCLKDENGKINRVFGVIKDITERKLAQEKLKASEEKYRSFIQKFDGIAFQLDENLFPEFMHGRVEEITGYSEKEFLSGQVLWSDLIHPDDKPLVIVDIERIQTSPYNLSRKLDFRILDKSGRIRWVHLRYHKFKGKDGGADKYRGTIYDITERRNAEDTLKKIEAIRSKEIHHRIKNNLQVISSLLGLQAEKFNNRECIKDSEVFAAFRESQDRVMSIALIHEELHEGGGDNELNFSVYLKKLIENLFQTYRIGNAGISLKIDLEENLFFDVNTAVPLGMIVNELVSNSFKHAFPGRDEKGIIQIKLSSEKSVDERSNKGQLAERGNAYTLIVSDNGVGIPRNIDFENPDTLGLQLVAILVDQLGGEIEMERDKGTEFRIRVNVKQT</sequence>
<reference evidence="4" key="2">
    <citation type="submission" date="2018-10" db="EMBL/GenBank/DDBJ databases">
        <authorList>
            <person name="Fischer M.A."/>
            <person name="Kern T."/>
            <person name="Deppenmeier U."/>
            <person name="Schmitz R.A."/>
            <person name="Rother M."/>
        </authorList>
    </citation>
    <scope>NUCLEOTIDE SEQUENCE</scope>
    <source>
        <strain evidence="4">E03.2</strain>
    </source>
</reference>
<dbReference type="AlphaFoldDB" id="A0A660HVD4"/>
<dbReference type="PROSITE" id="PS50112">
    <property type="entry name" value="PAS"/>
    <property type="match status" value="1"/>
</dbReference>
<dbReference type="InterPro" id="IPR001610">
    <property type="entry name" value="PAC"/>
</dbReference>
<dbReference type="SUPFAM" id="SSF55785">
    <property type="entry name" value="PYP-like sensor domain (PAS domain)"/>
    <property type="match status" value="2"/>
</dbReference>
<dbReference type="SMART" id="SM00091">
    <property type="entry name" value="PAS"/>
    <property type="match status" value="1"/>
</dbReference>
<dbReference type="RefSeq" id="WP_054298687.1">
    <property type="nucleotide sequence ID" value="NZ_CP032683.1"/>
</dbReference>
<dbReference type="PANTHER" id="PTHR43065:SF23">
    <property type="entry name" value="SENSOR HISTIDINE KINASE PDTAS"/>
    <property type="match status" value="1"/>
</dbReference>
<dbReference type="NCBIfam" id="TIGR00229">
    <property type="entry name" value="sensory_box"/>
    <property type="match status" value="1"/>
</dbReference>
<dbReference type="GeneID" id="53689323"/>
<keyword evidence="6" id="KW-1185">Reference proteome</keyword>
<dbReference type="Proteomes" id="UP000053087">
    <property type="component" value="Chromosome"/>
</dbReference>
<dbReference type="OrthoDB" id="8127at2157"/>
<dbReference type="PANTHER" id="PTHR43065">
    <property type="entry name" value="SENSOR HISTIDINE KINASE"/>
    <property type="match status" value="1"/>
</dbReference>
<dbReference type="Pfam" id="PF08447">
    <property type="entry name" value="PAS_3"/>
    <property type="match status" value="1"/>
</dbReference>
<dbReference type="PROSITE" id="PS50109">
    <property type="entry name" value="HIS_KIN"/>
    <property type="match status" value="1"/>
</dbReference>
<accession>A0A660HVD4</accession>
<name>A0A660HVD4_9EURY</name>
<dbReference type="Proteomes" id="UP000585579">
    <property type="component" value="Unassembled WGS sequence"/>
</dbReference>
<feature type="domain" description="PAS" evidence="2">
    <location>
        <begin position="47"/>
        <end position="119"/>
    </location>
</feature>
<dbReference type="InterPro" id="IPR011495">
    <property type="entry name" value="Sig_transdc_His_kin_sub2_dim/P"/>
</dbReference>
<dbReference type="Gene3D" id="3.30.565.10">
    <property type="entry name" value="Histidine kinase-like ATPase, C-terminal domain"/>
    <property type="match status" value="1"/>
</dbReference>
<dbReference type="SMART" id="SM00387">
    <property type="entry name" value="HATPase_c"/>
    <property type="match status" value="1"/>
</dbReference>
<evidence type="ECO:0000313" key="4">
    <source>
        <dbReference type="EMBL" id="AYK16222.1"/>
    </source>
</evidence>
<dbReference type="KEGG" id="mfz:AOB57_014425"/>
<reference evidence="4 6" key="1">
    <citation type="journal article" date="2016" name="Int. J. Syst. Evol. Microbiol.">
        <title>Methanosarcina flavescens sp. nov., a methanogenic archaeon isolated from a full-scale anaerobic digester.</title>
        <authorList>
            <person name="Kern T."/>
            <person name="Fischer M.A."/>
            <person name="Deppenmeier U."/>
            <person name="Schmitz R.A."/>
            <person name="Rother M."/>
        </authorList>
    </citation>
    <scope>NUCLEOTIDE SEQUENCE [LARGE SCALE GENOMIC DNA]</scope>
    <source>
        <strain evidence="4 6">E03.2</strain>
    </source>
</reference>
<evidence type="ECO:0000259" key="3">
    <source>
        <dbReference type="PROSITE" id="PS50113"/>
    </source>
</evidence>
<dbReference type="InterPro" id="IPR000700">
    <property type="entry name" value="PAS-assoc_C"/>
</dbReference>
<dbReference type="SMART" id="SM00086">
    <property type="entry name" value="PAC"/>
    <property type="match status" value="2"/>
</dbReference>